<keyword evidence="6" id="KW-1185">Reference proteome</keyword>
<protein>
    <submittedName>
        <fullName evidence="5">GntR family transcriptional regulator</fullName>
    </submittedName>
</protein>
<dbReference type="Pfam" id="PF07729">
    <property type="entry name" value="FCD"/>
    <property type="match status" value="1"/>
</dbReference>
<dbReference type="InterPro" id="IPR000524">
    <property type="entry name" value="Tscrpt_reg_HTH_GntR"/>
</dbReference>
<gene>
    <name evidence="5" type="ORF">EOT10_06795</name>
</gene>
<dbReference type="SUPFAM" id="SSF48008">
    <property type="entry name" value="GntR ligand-binding domain-like"/>
    <property type="match status" value="1"/>
</dbReference>
<dbReference type="SUPFAM" id="SSF46785">
    <property type="entry name" value="Winged helix' DNA-binding domain"/>
    <property type="match status" value="1"/>
</dbReference>
<dbReference type="PROSITE" id="PS50949">
    <property type="entry name" value="HTH_GNTR"/>
    <property type="match status" value="1"/>
</dbReference>
<organism evidence="5 6">
    <name type="scientific">Streptomyces antnestii</name>
    <dbReference type="NCBI Taxonomy" id="2494256"/>
    <lineage>
        <taxon>Bacteria</taxon>
        <taxon>Bacillati</taxon>
        <taxon>Actinomycetota</taxon>
        <taxon>Actinomycetes</taxon>
        <taxon>Kitasatosporales</taxon>
        <taxon>Streptomycetaceae</taxon>
        <taxon>Streptomyces</taxon>
    </lineage>
</organism>
<dbReference type="PANTHER" id="PTHR43537">
    <property type="entry name" value="TRANSCRIPTIONAL REGULATOR, GNTR FAMILY"/>
    <property type="match status" value="1"/>
</dbReference>
<dbReference type="SMART" id="SM00345">
    <property type="entry name" value="HTH_GNTR"/>
    <property type="match status" value="1"/>
</dbReference>
<feature type="domain" description="HTH gntR-type" evidence="4">
    <location>
        <begin position="9"/>
        <end position="76"/>
    </location>
</feature>
<proteinExistence type="predicted"/>
<evidence type="ECO:0000256" key="1">
    <source>
        <dbReference type="ARBA" id="ARBA00023015"/>
    </source>
</evidence>
<evidence type="ECO:0000313" key="6">
    <source>
        <dbReference type="Proteomes" id="UP000283128"/>
    </source>
</evidence>
<keyword evidence="2" id="KW-0238">DNA-binding</keyword>
<dbReference type="InterPro" id="IPR008920">
    <property type="entry name" value="TF_FadR/GntR_C"/>
</dbReference>
<name>A0A3S2VIE5_9ACTN</name>
<dbReference type="GO" id="GO:0003677">
    <property type="term" value="F:DNA binding"/>
    <property type="evidence" value="ECO:0007669"/>
    <property type="project" value="UniProtKB-KW"/>
</dbReference>
<dbReference type="InterPro" id="IPR011711">
    <property type="entry name" value="GntR_C"/>
</dbReference>
<dbReference type="PANTHER" id="PTHR43537:SF45">
    <property type="entry name" value="GNTR FAMILY REGULATORY PROTEIN"/>
    <property type="match status" value="1"/>
</dbReference>
<accession>A0A3S2VIE5</accession>
<sequence length="216" mass="23703">MEPINLDRSSVVEQVASALREQLFTGRLKPGAALREGTLVESLNVSRSTVREAMQLLIGEKLLVRVPNKGVLVRQLTEDDVEDIFRARRILELSGVRAVVSASRRDLTTLNTRLEEYEAAVRGGGPVEIARTHMRFHVAIVGLLGSPRLTEVAGSLLAELQLAISSVDQTSDDLPEMLQAHRKIGEMIRKAKVDEAVQLLDQHISNAKAFVPASPD</sequence>
<dbReference type="EMBL" id="RZYA01000002">
    <property type="protein sequence ID" value="RVU27973.1"/>
    <property type="molecule type" value="Genomic_DNA"/>
</dbReference>
<dbReference type="OrthoDB" id="5243844at2"/>
<dbReference type="Pfam" id="PF00392">
    <property type="entry name" value="GntR"/>
    <property type="match status" value="1"/>
</dbReference>
<comment type="caution">
    <text evidence="5">The sequence shown here is derived from an EMBL/GenBank/DDBJ whole genome shotgun (WGS) entry which is preliminary data.</text>
</comment>
<keyword evidence="3" id="KW-0804">Transcription</keyword>
<dbReference type="Proteomes" id="UP000283128">
    <property type="component" value="Unassembled WGS sequence"/>
</dbReference>
<dbReference type="CDD" id="cd07377">
    <property type="entry name" value="WHTH_GntR"/>
    <property type="match status" value="1"/>
</dbReference>
<dbReference type="GO" id="GO:0003700">
    <property type="term" value="F:DNA-binding transcription factor activity"/>
    <property type="evidence" value="ECO:0007669"/>
    <property type="project" value="InterPro"/>
</dbReference>
<dbReference type="RefSeq" id="WP_127827128.1">
    <property type="nucleotide sequence ID" value="NZ_RZYA01000002.1"/>
</dbReference>
<dbReference type="Gene3D" id="1.10.10.10">
    <property type="entry name" value="Winged helix-like DNA-binding domain superfamily/Winged helix DNA-binding domain"/>
    <property type="match status" value="1"/>
</dbReference>
<dbReference type="AlphaFoldDB" id="A0A3S2VIE5"/>
<keyword evidence="1" id="KW-0805">Transcription regulation</keyword>
<dbReference type="SMART" id="SM00895">
    <property type="entry name" value="FCD"/>
    <property type="match status" value="1"/>
</dbReference>
<reference evidence="5 6" key="1">
    <citation type="submission" date="2019-01" db="EMBL/GenBank/DDBJ databases">
        <title>Genome sequences of Streptomyces and Rhizobium isolates collected from root and soil.</title>
        <authorList>
            <person name="Chhettri S."/>
            <person name="Sevigny J.L."/>
            <person name="Sen A."/>
            <person name="Ennis N."/>
            <person name="Tisa L."/>
        </authorList>
    </citation>
    <scope>NUCLEOTIDE SEQUENCE [LARGE SCALE GENOMIC DNA]</scope>
    <source>
        <strain evidence="5 6">San01</strain>
    </source>
</reference>
<dbReference type="InterPro" id="IPR036388">
    <property type="entry name" value="WH-like_DNA-bd_sf"/>
</dbReference>
<evidence type="ECO:0000259" key="4">
    <source>
        <dbReference type="PROSITE" id="PS50949"/>
    </source>
</evidence>
<evidence type="ECO:0000256" key="2">
    <source>
        <dbReference type="ARBA" id="ARBA00023125"/>
    </source>
</evidence>
<dbReference type="InterPro" id="IPR036390">
    <property type="entry name" value="WH_DNA-bd_sf"/>
</dbReference>
<dbReference type="Gene3D" id="1.20.120.530">
    <property type="entry name" value="GntR ligand-binding domain-like"/>
    <property type="match status" value="1"/>
</dbReference>
<evidence type="ECO:0000313" key="5">
    <source>
        <dbReference type="EMBL" id="RVU27973.1"/>
    </source>
</evidence>
<evidence type="ECO:0000256" key="3">
    <source>
        <dbReference type="ARBA" id="ARBA00023163"/>
    </source>
</evidence>